<comment type="caution">
    <text evidence="3">The sequence shown here is derived from an EMBL/GenBank/DDBJ whole genome shotgun (WGS) entry which is preliminary data.</text>
</comment>
<dbReference type="Proteomes" id="UP000465263">
    <property type="component" value="Unassembled WGS sequence"/>
</dbReference>
<keyword evidence="2" id="KW-1133">Transmembrane helix</keyword>
<evidence type="ECO:0000256" key="2">
    <source>
        <dbReference type="SAM" id="Phobius"/>
    </source>
</evidence>
<proteinExistence type="predicted"/>
<dbReference type="AlphaFoldDB" id="A0A7I9XJ20"/>
<feature type="compositionally biased region" description="Pro residues" evidence="1">
    <location>
        <begin position="1"/>
        <end position="17"/>
    </location>
</feature>
<evidence type="ECO:0000313" key="3">
    <source>
        <dbReference type="EMBL" id="GFG69972.1"/>
    </source>
</evidence>
<feature type="region of interest" description="Disordered" evidence="1">
    <location>
        <begin position="1"/>
        <end position="70"/>
    </location>
</feature>
<feature type="transmembrane region" description="Helical" evidence="2">
    <location>
        <begin position="193"/>
        <end position="214"/>
    </location>
</feature>
<keyword evidence="2" id="KW-0472">Membrane</keyword>
<organism evidence="3 4">
    <name type="scientific">Mycolicibacter senuensis</name>
    <dbReference type="NCBI Taxonomy" id="386913"/>
    <lineage>
        <taxon>Bacteria</taxon>
        <taxon>Bacillati</taxon>
        <taxon>Actinomycetota</taxon>
        <taxon>Actinomycetes</taxon>
        <taxon>Mycobacteriales</taxon>
        <taxon>Mycobacteriaceae</taxon>
        <taxon>Mycolicibacter</taxon>
    </lineage>
</organism>
<evidence type="ECO:0000313" key="4">
    <source>
        <dbReference type="Proteomes" id="UP000465263"/>
    </source>
</evidence>
<feature type="transmembrane region" description="Helical" evidence="2">
    <location>
        <begin position="158"/>
        <end position="178"/>
    </location>
</feature>
<accession>A0A7I9XJ20</accession>
<sequence>MPFHSPPNWPTPPPGWEPGPDWKPDPSWGPPPPGWVFWDDTSPRVAKPREDAPTRRLRTPPPGRRFAAPAPRIYRDDQATETFAAVSPAPVPAPHIRRDDLVKTERHIAAPGPAPPPTATTEPGSDGPARLWATAQRAGESARRNAGVVRRLVNPARLGYGCAGLMGLWLFCWLFVSLRFDSHWNYHGWLWRGYWPVLAMLAGATLAAVGVIGVRRWDNTRWRRRAGAG</sequence>
<name>A0A7I9XJ20_9MYCO</name>
<evidence type="ECO:0000256" key="1">
    <source>
        <dbReference type="SAM" id="MobiDB-lite"/>
    </source>
</evidence>
<dbReference type="EMBL" id="BLKV01000001">
    <property type="protein sequence ID" value="GFG69972.1"/>
    <property type="molecule type" value="Genomic_DNA"/>
</dbReference>
<keyword evidence="4" id="KW-1185">Reference proteome</keyword>
<protein>
    <submittedName>
        <fullName evidence="3">Uncharacterized protein</fullName>
    </submittedName>
</protein>
<keyword evidence="2" id="KW-0812">Transmembrane</keyword>
<reference evidence="3 4" key="1">
    <citation type="journal article" date="2019" name="Emerg. Microbes Infect.">
        <title>Comprehensive subspecies identification of 175 nontuberculous mycobacteria species based on 7547 genomic profiles.</title>
        <authorList>
            <person name="Matsumoto Y."/>
            <person name="Kinjo T."/>
            <person name="Motooka D."/>
            <person name="Nabeya D."/>
            <person name="Jung N."/>
            <person name="Uechi K."/>
            <person name="Horii T."/>
            <person name="Iida T."/>
            <person name="Fujita J."/>
            <person name="Nakamura S."/>
        </authorList>
    </citation>
    <scope>NUCLEOTIDE SEQUENCE [LARGE SCALE GENOMIC DNA]</scope>
    <source>
        <strain evidence="3 4">JCM 16017</strain>
    </source>
</reference>
<gene>
    <name evidence="3" type="ORF">MSEN_16920</name>
</gene>